<dbReference type="Pfam" id="PF01996">
    <property type="entry name" value="F420_ligase"/>
    <property type="match status" value="1"/>
</dbReference>
<evidence type="ECO:0000259" key="1">
    <source>
        <dbReference type="Pfam" id="PF01996"/>
    </source>
</evidence>
<name>A0A3Q9GLJ3_9ACTO</name>
<dbReference type="AlphaFoldDB" id="A0A3Q9GLJ3"/>
<reference evidence="2 3" key="1">
    <citation type="submission" date="2018-11" db="EMBL/GenBank/DDBJ databases">
        <title>Multidrug-resistant genes are associated with an 42-kb island TGI1 carrying a complex class 1 integron in a Trueperella pyogenes.</title>
        <authorList>
            <person name="Dong W."/>
        </authorList>
    </citation>
    <scope>NUCLEOTIDE SEQUENCE [LARGE SCALE GENOMIC DNA]</scope>
    <source>
        <strain evidence="2 3">TP4</strain>
    </source>
</reference>
<dbReference type="InterPro" id="IPR002847">
    <property type="entry name" value="F420-0_gamma-glut_ligase-dom"/>
</dbReference>
<evidence type="ECO:0000313" key="3">
    <source>
        <dbReference type="Proteomes" id="UP000275951"/>
    </source>
</evidence>
<organism evidence="2 3">
    <name type="scientific">Trueperella pyogenes</name>
    <dbReference type="NCBI Taxonomy" id="1661"/>
    <lineage>
        <taxon>Bacteria</taxon>
        <taxon>Bacillati</taxon>
        <taxon>Actinomycetota</taxon>
        <taxon>Actinomycetes</taxon>
        <taxon>Actinomycetales</taxon>
        <taxon>Actinomycetaceae</taxon>
        <taxon>Trueperella</taxon>
    </lineage>
</organism>
<evidence type="ECO:0000313" key="2">
    <source>
        <dbReference type="EMBL" id="AZR07724.1"/>
    </source>
</evidence>
<dbReference type="SUPFAM" id="SSF144010">
    <property type="entry name" value="CofE-like"/>
    <property type="match status" value="1"/>
</dbReference>
<dbReference type="EMBL" id="CP033905">
    <property type="protein sequence ID" value="AZR07724.1"/>
    <property type="molecule type" value="Genomic_DNA"/>
</dbReference>
<protein>
    <recommendedName>
        <fullName evidence="1">Coenzyme F420:L-glutamate ligase-like domain-containing protein</fullName>
    </recommendedName>
</protein>
<dbReference type="PANTHER" id="PTHR47917">
    <property type="match status" value="1"/>
</dbReference>
<gene>
    <name evidence="2" type="ORF">EBQ10_10820</name>
</gene>
<dbReference type="GO" id="GO:0052618">
    <property type="term" value="F:coenzyme F420-0:L-glutamate ligase activity"/>
    <property type="evidence" value="ECO:0007669"/>
    <property type="project" value="TreeGrafter"/>
</dbReference>
<accession>A0A3Q9GLJ3</accession>
<dbReference type="PANTHER" id="PTHR47917:SF1">
    <property type="entry name" value="COENZYME F420:L-GLUTAMATE LIGASE"/>
    <property type="match status" value="1"/>
</dbReference>
<dbReference type="Proteomes" id="UP000275951">
    <property type="component" value="Chromosome"/>
</dbReference>
<dbReference type="Gene3D" id="3.30.1330.100">
    <property type="entry name" value="CofE-like"/>
    <property type="match status" value="1"/>
</dbReference>
<sequence length="207" mass="21250">MGVFFHDPLGMVISGGVNFGVDSRYSSGMTSLQAVAVPGIPMLTSGDDVAAVLAPHLNAVSWPDGHVGMRGDDVVVIAGKIVAKAQGRFHRAGAEPDDYRTRDCIPAALGLKAPNEPSRAAAVIRRGLAARFGGRPGVIISASSRAGEPGRGVLDRALAWAGVDMKTPGGESVTDAIAALAGAVMMSSPDCPVVLVRGIPDVLTWED</sequence>
<proteinExistence type="predicted"/>
<feature type="domain" description="Coenzyme F420:L-glutamate ligase-like" evidence="1">
    <location>
        <begin position="40"/>
        <end position="91"/>
    </location>
</feature>